<feature type="compositionally biased region" description="Polar residues" evidence="1">
    <location>
        <begin position="1"/>
        <end position="11"/>
    </location>
</feature>
<keyword evidence="2" id="KW-0472">Membrane</keyword>
<evidence type="ECO:0000313" key="4">
    <source>
        <dbReference type="Proteomes" id="UP000269998"/>
    </source>
</evidence>
<organism evidence="3 4">
    <name type="scientific">Mycobacterium basiliense</name>
    <dbReference type="NCBI Taxonomy" id="2094119"/>
    <lineage>
        <taxon>Bacteria</taxon>
        <taxon>Bacillati</taxon>
        <taxon>Actinomycetota</taxon>
        <taxon>Actinomycetes</taxon>
        <taxon>Mycobacteriales</taxon>
        <taxon>Mycobacteriaceae</taxon>
        <taxon>Mycobacterium</taxon>
    </lineage>
</organism>
<keyword evidence="2" id="KW-0812">Transmembrane</keyword>
<keyword evidence="4" id="KW-1185">Reference proteome</keyword>
<dbReference type="KEGG" id="mbai:MB901379_02732"/>
<feature type="transmembrane region" description="Helical" evidence="2">
    <location>
        <begin position="202"/>
        <end position="221"/>
    </location>
</feature>
<dbReference type="Proteomes" id="UP000269998">
    <property type="component" value="Chromosome"/>
</dbReference>
<feature type="transmembrane region" description="Helical" evidence="2">
    <location>
        <begin position="149"/>
        <end position="166"/>
    </location>
</feature>
<evidence type="ECO:0000256" key="2">
    <source>
        <dbReference type="SAM" id="Phobius"/>
    </source>
</evidence>
<evidence type="ECO:0000256" key="1">
    <source>
        <dbReference type="SAM" id="MobiDB-lite"/>
    </source>
</evidence>
<gene>
    <name evidence="3" type="ORF">MB901379_02732</name>
</gene>
<dbReference type="OrthoDB" id="4829830at2"/>
<sequence length="274" mass="28858">MSHPPQYSDTPVNPHGGSQYPPGRGAPPSRDHSRLTAEFKLREAFGWAWKTFIKNAVALLIPNLVYLVLIGAAGTVLVLGQGLGTKTTGSANAFDFTANLSGQQTAIMLIGNLLFLSVFAFAQSAFLSGCLDLADGRAVSIGSFFKPRNFGMVFLAALLIGVLNMIGWAMFVIPGVFIGIFTQFTISFVIDRSQSAIKGLASSFSTVAANFVSALLVWLAIPTLLVVGLFACGVGLLVADSVASLVLIYAYRKLSGGQVVRPDQPGYSTGSNGT</sequence>
<feature type="transmembrane region" description="Helical" evidence="2">
    <location>
        <begin position="172"/>
        <end position="190"/>
    </location>
</feature>
<dbReference type="RefSeq" id="WP_158017101.1">
    <property type="nucleotide sequence ID" value="NZ_CBCSKE010000088.1"/>
</dbReference>
<feature type="transmembrane region" description="Helical" evidence="2">
    <location>
        <begin position="227"/>
        <end position="251"/>
    </location>
</feature>
<feature type="region of interest" description="Disordered" evidence="1">
    <location>
        <begin position="1"/>
        <end position="32"/>
    </location>
</feature>
<proteinExistence type="predicted"/>
<dbReference type="AlphaFoldDB" id="A0A447GFG2"/>
<protein>
    <submittedName>
        <fullName evidence="3">Putative integral membrane protein</fullName>
    </submittedName>
</protein>
<accession>A0A447GFG2</accession>
<name>A0A447GFG2_9MYCO</name>
<feature type="transmembrane region" description="Helical" evidence="2">
    <location>
        <begin position="106"/>
        <end position="128"/>
    </location>
</feature>
<feature type="transmembrane region" description="Helical" evidence="2">
    <location>
        <begin position="57"/>
        <end position="79"/>
    </location>
</feature>
<evidence type="ECO:0000313" key="3">
    <source>
        <dbReference type="EMBL" id="VDM89164.1"/>
    </source>
</evidence>
<keyword evidence="2" id="KW-1133">Transmembrane helix</keyword>
<reference evidence="4" key="1">
    <citation type="submission" date="2018-02" db="EMBL/GenBank/DDBJ databases">
        <authorList>
            <person name="Seth-Smith MB H."/>
            <person name="Seth-Smith H."/>
        </authorList>
    </citation>
    <scope>NUCLEOTIDE SEQUENCE [LARGE SCALE GENOMIC DNA]</scope>
</reference>
<dbReference type="EMBL" id="LR130759">
    <property type="protein sequence ID" value="VDM89164.1"/>
    <property type="molecule type" value="Genomic_DNA"/>
</dbReference>